<reference evidence="2" key="1">
    <citation type="journal article" date="2014" name="Front. Microbiol.">
        <title>High frequency of phylogenetically diverse reductive dehalogenase-homologous genes in deep subseafloor sedimentary metagenomes.</title>
        <authorList>
            <person name="Kawai M."/>
            <person name="Futagami T."/>
            <person name="Toyoda A."/>
            <person name="Takaki Y."/>
            <person name="Nishi S."/>
            <person name="Hori S."/>
            <person name="Arai W."/>
            <person name="Tsubouchi T."/>
            <person name="Morono Y."/>
            <person name="Uchiyama I."/>
            <person name="Ito T."/>
            <person name="Fujiyama A."/>
            <person name="Inagaki F."/>
            <person name="Takami H."/>
        </authorList>
    </citation>
    <scope>NUCLEOTIDE SEQUENCE</scope>
    <source>
        <strain evidence="2">Expedition CK06-06</strain>
    </source>
</reference>
<feature type="coiled-coil region" evidence="1">
    <location>
        <begin position="66"/>
        <end position="93"/>
    </location>
</feature>
<dbReference type="AlphaFoldDB" id="X0WX55"/>
<sequence length="248" mass="28691">TNLGVRDHFKYKTAMFTNSLLLDFLINNGLATWKEVSTKDVVCLEFTWGSRSYNEEIKHLTKLIKKSNNGDKVKKLKDKIEKVKKNEDKYIKKTKGQIRNEYYENGVDIKYITKNKKGKLIKEETIHYKKLYRTTGKAKKGSCVFIRDELYEKAYNFLTMGLEISDTNTPIVELSAYIPLVTSTIVDKIKINPKNILILKDIDSFFKTKVVSVETEDKQCIAKTIEDYTVKNTLFDGQALVENSIFPE</sequence>
<name>X0WX55_9ZZZZ</name>
<keyword evidence="1" id="KW-0175">Coiled coil</keyword>
<accession>X0WX55</accession>
<comment type="caution">
    <text evidence="2">The sequence shown here is derived from an EMBL/GenBank/DDBJ whole genome shotgun (WGS) entry which is preliminary data.</text>
</comment>
<evidence type="ECO:0000313" key="2">
    <source>
        <dbReference type="EMBL" id="GAG35285.1"/>
    </source>
</evidence>
<feature type="non-terminal residue" evidence="2">
    <location>
        <position position="1"/>
    </location>
</feature>
<gene>
    <name evidence="2" type="ORF">S01H1_68842</name>
</gene>
<proteinExistence type="predicted"/>
<dbReference type="EMBL" id="BARS01045667">
    <property type="protein sequence ID" value="GAG35285.1"/>
    <property type="molecule type" value="Genomic_DNA"/>
</dbReference>
<feature type="non-terminal residue" evidence="2">
    <location>
        <position position="248"/>
    </location>
</feature>
<organism evidence="2">
    <name type="scientific">marine sediment metagenome</name>
    <dbReference type="NCBI Taxonomy" id="412755"/>
    <lineage>
        <taxon>unclassified sequences</taxon>
        <taxon>metagenomes</taxon>
        <taxon>ecological metagenomes</taxon>
    </lineage>
</organism>
<protein>
    <submittedName>
        <fullName evidence="2">Uncharacterized protein</fullName>
    </submittedName>
</protein>
<evidence type="ECO:0000256" key="1">
    <source>
        <dbReference type="SAM" id="Coils"/>
    </source>
</evidence>